<dbReference type="RefSeq" id="WP_191196090.1">
    <property type="nucleotide sequence ID" value="NZ_JACXYZ010000002.1"/>
</dbReference>
<keyword evidence="1" id="KW-0862">Zinc</keyword>
<dbReference type="SUPFAM" id="SSF102588">
    <property type="entry name" value="LmbE-like"/>
    <property type="match status" value="1"/>
</dbReference>
<evidence type="ECO:0000313" key="3">
    <source>
        <dbReference type="Proteomes" id="UP000618818"/>
    </source>
</evidence>
<reference evidence="2 3" key="1">
    <citation type="submission" date="2020-09" db="EMBL/GenBank/DDBJ databases">
        <title>novel species in genus Nocardioides.</title>
        <authorList>
            <person name="Zhang G."/>
        </authorList>
    </citation>
    <scope>NUCLEOTIDE SEQUENCE [LARGE SCALE GENOMIC DNA]</scope>
    <source>
        <strain evidence="2 3">KCTC 39551</strain>
    </source>
</reference>
<sequence length="441" mass="47569">MIAPRFRHDLPGTTASSWSDVLASVPTLELPGSRGRVVVVGAHPDDETLGAGGLLHTAARAGRSVEVMTATAGEGSHPHSPTHSPDRLAEARRAELRRATKVLAPDAHVTCLDLPDGAVAQHDEELVAALVEAIGTDGDDVLLCAPWRGDGHPDHEAVGRAAATAAHRTDALLWEYPVWWWHWGRPDDLAAAHVARLPLSMDARTAKRAAVAAHESQVRPLSAAPGDEVLLGPDLLAHFDRDQEVFLVGGPEADDESLDRVHRERPDPWDVDSSYERRKRAVSLASLPRERYPLALEVGCSVGALAVDLATRSDRLLAVDDSPAAVDLARRRTAGIDGLEVELARVPEEWPAARYDLVSVSEVGYFLSPRGLAELVRLCLTSLADDGHVLLCHWRHQPVGWPLAGPAVHDTFVDAFVAAGGRVLVEHQEPDFLLHVLGRST</sequence>
<dbReference type="InterPro" id="IPR024078">
    <property type="entry name" value="LmbE-like_dom_sf"/>
</dbReference>
<dbReference type="Gene3D" id="3.40.50.10320">
    <property type="entry name" value="LmbE-like"/>
    <property type="match status" value="1"/>
</dbReference>
<proteinExistence type="predicted"/>
<comment type="caution">
    <text evidence="2">The sequence shown here is derived from an EMBL/GenBank/DDBJ whole genome shotgun (WGS) entry which is preliminary data.</text>
</comment>
<protein>
    <submittedName>
        <fullName evidence="2">PIG-L family deacetylase</fullName>
    </submittedName>
</protein>
<accession>A0ABR8NEG1</accession>
<dbReference type="Pfam" id="PF05401">
    <property type="entry name" value="NodS"/>
    <property type="match status" value="1"/>
</dbReference>
<dbReference type="CDD" id="cd02440">
    <property type="entry name" value="AdoMet_MTases"/>
    <property type="match status" value="1"/>
</dbReference>
<evidence type="ECO:0000256" key="1">
    <source>
        <dbReference type="ARBA" id="ARBA00022833"/>
    </source>
</evidence>
<dbReference type="SUPFAM" id="SSF53335">
    <property type="entry name" value="S-adenosyl-L-methionine-dependent methyltransferases"/>
    <property type="match status" value="1"/>
</dbReference>
<dbReference type="Pfam" id="PF02585">
    <property type="entry name" value="PIG-L"/>
    <property type="match status" value="1"/>
</dbReference>
<name>A0ABR8NEG1_9ACTN</name>
<dbReference type="InterPro" id="IPR008715">
    <property type="entry name" value="SAM-MeTfrase_NodS-like"/>
</dbReference>
<keyword evidence="3" id="KW-1185">Reference proteome</keyword>
<dbReference type="Proteomes" id="UP000618818">
    <property type="component" value="Unassembled WGS sequence"/>
</dbReference>
<dbReference type="InterPro" id="IPR029063">
    <property type="entry name" value="SAM-dependent_MTases_sf"/>
</dbReference>
<dbReference type="PANTHER" id="PTHR12993">
    <property type="entry name" value="N-ACETYLGLUCOSAMINYL-PHOSPHATIDYLINOSITOL DE-N-ACETYLASE-RELATED"/>
    <property type="match status" value="1"/>
</dbReference>
<dbReference type="InterPro" id="IPR003737">
    <property type="entry name" value="GlcNAc_PI_deacetylase-related"/>
</dbReference>
<organism evidence="2 3">
    <name type="scientific">Nocardioides cavernae</name>
    <dbReference type="NCBI Taxonomy" id="1921566"/>
    <lineage>
        <taxon>Bacteria</taxon>
        <taxon>Bacillati</taxon>
        <taxon>Actinomycetota</taxon>
        <taxon>Actinomycetes</taxon>
        <taxon>Propionibacteriales</taxon>
        <taxon>Nocardioidaceae</taxon>
        <taxon>Nocardioides</taxon>
    </lineage>
</organism>
<evidence type="ECO:0000313" key="2">
    <source>
        <dbReference type="EMBL" id="MBD3926260.1"/>
    </source>
</evidence>
<dbReference type="Gene3D" id="3.40.50.150">
    <property type="entry name" value="Vaccinia Virus protein VP39"/>
    <property type="match status" value="1"/>
</dbReference>
<dbReference type="PANTHER" id="PTHR12993:SF11">
    <property type="entry name" value="N-ACETYLGLUCOSAMINYL-PHOSPHATIDYLINOSITOL DE-N-ACETYLASE"/>
    <property type="match status" value="1"/>
</dbReference>
<gene>
    <name evidence="2" type="ORF">IEZ26_16665</name>
</gene>
<dbReference type="EMBL" id="JACXYZ010000002">
    <property type="protein sequence ID" value="MBD3926260.1"/>
    <property type="molecule type" value="Genomic_DNA"/>
</dbReference>